<organism evidence="12 13">
    <name type="scientific">Terriglobus albidus</name>
    <dbReference type="NCBI Taxonomy" id="1592106"/>
    <lineage>
        <taxon>Bacteria</taxon>
        <taxon>Pseudomonadati</taxon>
        <taxon>Acidobacteriota</taxon>
        <taxon>Terriglobia</taxon>
        <taxon>Terriglobales</taxon>
        <taxon>Acidobacteriaceae</taxon>
        <taxon>Terriglobus</taxon>
    </lineage>
</organism>
<feature type="domain" description="Cation/H+ exchanger transmembrane" evidence="11">
    <location>
        <begin position="18"/>
        <end position="411"/>
    </location>
</feature>
<name>A0A5B9EI98_9BACT</name>
<accession>A0A5B9EI98</accession>
<dbReference type="PANTHER" id="PTHR10110">
    <property type="entry name" value="SODIUM/HYDROGEN EXCHANGER"/>
    <property type="match status" value="1"/>
</dbReference>
<dbReference type="InterPro" id="IPR004705">
    <property type="entry name" value="Cation/H_exchanger_CPA1_bac"/>
</dbReference>
<keyword evidence="9 10" id="KW-0739">Sodium transport</keyword>
<evidence type="ECO:0000256" key="2">
    <source>
        <dbReference type="ARBA" id="ARBA00022448"/>
    </source>
</evidence>
<dbReference type="Gene3D" id="6.10.140.1330">
    <property type="match status" value="1"/>
</dbReference>
<comment type="subcellular location">
    <subcellularLocation>
        <location evidence="1 10">Cell membrane</location>
        <topology evidence="1 10">Multi-pass membrane protein</topology>
    </subcellularLocation>
</comment>
<keyword evidence="5 10" id="KW-1133">Transmembrane helix</keyword>
<feature type="transmembrane region" description="Helical" evidence="10">
    <location>
        <begin position="221"/>
        <end position="252"/>
    </location>
</feature>
<feature type="transmembrane region" description="Helical" evidence="10">
    <location>
        <begin position="188"/>
        <end position="209"/>
    </location>
</feature>
<evidence type="ECO:0000259" key="11">
    <source>
        <dbReference type="Pfam" id="PF00999"/>
    </source>
</evidence>
<feature type="transmembrane region" description="Helical" evidence="10">
    <location>
        <begin position="388"/>
        <end position="411"/>
    </location>
</feature>
<keyword evidence="7 10" id="KW-0406">Ion transport</keyword>
<proteinExistence type="inferred from homology"/>
<dbReference type="Pfam" id="PF00999">
    <property type="entry name" value="Na_H_Exchanger"/>
    <property type="match status" value="1"/>
</dbReference>
<dbReference type="InterPro" id="IPR018422">
    <property type="entry name" value="Cation/H_exchanger_CPA1"/>
</dbReference>
<dbReference type="Proteomes" id="UP000321820">
    <property type="component" value="Chromosome"/>
</dbReference>
<evidence type="ECO:0000313" key="13">
    <source>
        <dbReference type="Proteomes" id="UP000321820"/>
    </source>
</evidence>
<gene>
    <name evidence="12" type="ORF">FTW19_23915</name>
</gene>
<keyword evidence="13" id="KW-1185">Reference proteome</keyword>
<dbReference type="AlphaFoldDB" id="A0A5B9EI98"/>
<comment type="function">
    <text evidence="10">Na(+)/H(+) antiporter that extrudes sodium in exchange for external protons.</text>
</comment>
<dbReference type="GO" id="GO:0015385">
    <property type="term" value="F:sodium:proton antiporter activity"/>
    <property type="evidence" value="ECO:0007669"/>
    <property type="project" value="InterPro"/>
</dbReference>
<evidence type="ECO:0000256" key="7">
    <source>
        <dbReference type="ARBA" id="ARBA00023065"/>
    </source>
</evidence>
<keyword evidence="3 10" id="KW-1003">Cell membrane</keyword>
<dbReference type="GO" id="GO:0005886">
    <property type="term" value="C:plasma membrane"/>
    <property type="evidence" value="ECO:0007669"/>
    <property type="project" value="UniProtKB-SubCell"/>
</dbReference>
<dbReference type="GO" id="GO:0051453">
    <property type="term" value="P:regulation of intracellular pH"/>
    <property type="evidence" value="ECO:0007669"/>
    <property type="project" value="TreeGrafter"/>
</dbReference>
<reference evidence="12 13" key="1">
    <citation type="submission" date="2019-08" db="EMBL/GenBank/DDBJ databases">
        <title>Complete genome sequence of Terriglobus albidus strain ORNL.</title>
        <authorList>
            <person name="Podar M."/>
        </authorList>
    </citation>
    <scope>NUCLEOTIDE SEQUENCE [LARGE SCALE GENOMIC DNA]</scope>
    <source>
        <strain evidence="12 13">ORNL</strain>
    </source>
</reference>
<sequence>MEAGFVGKESIFLLLLLFIAVFAGAARRLRVPYPILLTIIGGVLGLLPVFPNIALEPNLVFYVFLPPLLFAAGWQLSWREFRANLGRIFALAVGLVTFTIVVLIAARTQLLPGFDVKSVLLLGAIIGATDAIAATAIARRLGLPRRIVDILEAESLVNDGTGLLAFQFGLAILLSGHSPTVVEGVGRLVYLSAGGVLVGLLVGLAVSMLERWIDDAPIEIVVSLLSCYAVYIFAEYLHTSGVLAVIACSMLMSRESHRFMSPQVRLQFAVVWDVLTFVLNGVVFILIGLQLPLVRAQLSGIGMWRLLWTGTLFSGAVVVLRLFWIFAETYAVYFYRHLQRVGNNPVPKPKELLVLAWGGMRGVLSLAAAFSVPYTLSNGAAFVQRSMIIYLTFCLIVTSLVLQGLSMPWLIRLTQIGGSNEEEVEERRARRRLVEDALRYLNRRRVQDRYEPGVVRELQSTYERRLHALPAEDVEEVEGFSRMQRDALLLEVLQVERETLLKLRNDASISDDVLRAIQRDLDLLESHIHTGSAASELMRHL</sequence>
<dbReference type="GO" id="GO:0098719">
    <property type="term" value="P:sodium ion import across plasma membrane"/>
    <property type="evidence" value="ECO:0007669"/>
    <property type="project" value="TreeGrafter"/>
</dbReference>
<feature type="transmembrane region" description="Helical" evidence="10">
    <location>
        <begin position="59"/>
        <end position="76"/>
    </location>
</feature>
<keyword evidence="10" id="KW-0050">Antiport</keyword>
<dbReference type="KEGG" id="talb:FTW19_23915"/>
<evidence type="ECO:0000256" key="9">
    <source>
        <dbReference type="ARBA" id="ARBA00023201"/>
    </source>
</evidence>
<keyword evidence="8 10" id="KW-0472">Membrane</keyword>
<feature type="transmembrane region" description="Helical" evidence="10">
    <location>
        <begin position="6"/>
        <end position="26"/>
    </location>
</feature>
<feature type="transmembrane region" description="Helical" evidence="10">
    <location>
        <begin position="33"/>
        <end position="53"/>
    </location>
</feature>
<evidence type="ECO:0000256" key="5">
    <source>
        <dbReference type="ARBA" id="ARBA00022989"/>
    </source>
</evidence>
<evidence type="ECO:0000256" key="1">
    <source>
        <dbReference type="ARBA" id="ARBA00004651"/>
    </source>
</evidence>
<keyword evidence="2 10" id="KW-0813">Transport</keyword>
<evidence type="ECO:0000256" key="10">
    <source>
        <dbReference type="RuleBase" id="RU366002"/>
    </source>
</evidence>
<protein>
    <submittedName>
        <fullName evidence="12">Na+/H+ antiporter</fullName>
    </submittedName>
</protein>
<evidence type="ECO:0000313" key="12">
    <source>
        <dbReference type="EMBL" id="QEE30775.1"/>
    </source>
</evidence>
<feature type="transmembrane region" description="Helical" evidence="10">
    <location>
        <begin position="306"/>
        <end position="327"/>
    </location>
</feature>
<feature type="transmembrane region" description="Helical" evidence="10">
    <location>
        <begin position="354"/>
        <end position="376"/>
    </location>
</feature>
<evidence type="ECO:0000256" key="3">
    <source>
        <dbReference type="ARBA" id="ARBA00022475"/>
    </source>
</evidence>
<evidence type="ECO:0000256" key="8">
    <source>
        <dbReference type="ARBA" id="ARBA00023136"/>
    </source>
</evidence>
<keyword evidence="4 10" id="KW-0812">Transmembrane</keyword>
<evidence type="ECO:0000256" key="4">
    <source>
        <dbReference type="ARBA" id="ARBA00022692"/>
    </source>
</evidence>
<dbReference type="RefSeq" id="WP_147650072.1">
    <property type="nucleotide sequence ID" value="NZ_CP042806.1"/>
</dbReference>
<feature type="transmembrane region" description="Helical" evidence="10">
    <location>
        <begin position="88"/>
        <end position="106"/>
    </location>
</feature>
<dbReference type="PANTHER" id="PTHR10110:SF86">
    <property type="entry name" value="SODIUM_HYDROGEN EXCHANGER 7"/>
    <property type="match status" value="1"/>
</dbReference>
<dbReference type="GO" id="GO:0015386">
    <property type="term" value="F:potassium:proton antiporter activity"/>
    <property type="evidence" value="ECO:0007669"/>
    <property type="project" value="TreeGrafter"/>
</dbReference>
<dbReference type="InterPro" id="IPR006153">
    <property type="entry name" value="Cation/H_exchanger_TM"/>
</dbReference>
<feature type="transmembrane region" description="Helical" evidence="10">
    <location>
        <begin position="118"/>
        <end position="136"/>
    </location>
</feature>
<comment type="similarity">
    <text evidence="10">Belongs to the monovalent cation:proton antiporter 1 (CPA1) transporter (TC 2.A.36) family.</text>
</comment>
<keyword evidence="6 10" id="KW-0915">Sodium</keyword>
<dbReference type="EMBL" id="CP042806">
    <property type="protein sequence ID" value="QEE30775.1"/>
    <property type="molecule type" value="Genomic_DNA"/>
</dbReference>
<evidence type="ECO:0000256" key="6">
    <source>
        <dbReference type="ARBA" id="ARBA00023053"/>
    </source>
</evidence>
<dbReference type="OrthoDB" id="9809206at2"/>
<dbReference type="NCBIfam" id="TIGR00831">
    <property type="entry name" value="a_cpa1"/>
    <property type="match status" value="1"/>
</dbReference>
<feature type="transmembrane region" description="Helical" evidence="10">
    <location>
        <begin position="272"/>
        <end position="294"/>
    </location>
</feature>